<dbReference type="WBParaSite" id="PgR109_g018_t03">
    <property type="protein sequence ID" value="PgR109_g018_t03"/>
    <property type="gene ID" value="PgR109_g018"/>
</dbReference>
<sequence>MNDRHRAQVTGTTYGTDRYYLSLSESRSSTIEREDEIDDDVQSISTDNSNLIAHTDRALLEALNGVRAFLHEVYSELLDIDDNIYRSRLLCADNNVRLASTETESLIPLEYSAVERCFLTIDSFLIDEEIIETIQELMWNCQISGNELNVGGENLLAMLAHAGACRLSELVPIAELPLSAQQYLDEHLRIETLPLVDPTMLSWLCLQRVKFVLGIISMSRWKFDDHELKLLLFALVRIGGDELSDYTLLREISKVLNNLFSCLSDERKNAIFVDFCKSFEFLADTIDHLYFALQVMTRCTALSACKLLCFERLLIRLTHQTDTEPSINYDIISRGQRFKAAVQLLCEYTEKAIHSEHHELHVFLKILLEVLEYDNVIDAESEDLTIIYFEMLEWKRSLMERSASSAGILVALILSIVDRIEMWRPGILRISLAGE</sequence>
<keyword evidence="1" id="KW-1185">Reference proteome</keyword>
<evidence type="ECO:0000313" key="1">
    <source>
        <dbReference type="Proteomes" id="UP000887569"/>
    </source>
</evidence>
<name>A0A915CAC2_PARUN</name>
<organism evidence="1 2">
    <name type="scientific">Parascaris univalens</name>
    <name type="common">Nematode worm</name>
    <dbReference type="NCBI Taxonomy" id="6257"/>
    <lineage>
        <taxon>Eukaryota</taxon>
        <taxon>Metazoa</taxon>
        <taxon>Ecdysozoa</taxon>
        <taxon>Nematoda</taxon>
        <taxon>Chromadorea</taxon>
        <taxon>Rhabditida</taxon>
        <taxon>Spirurina</taxon>
        <taxon>Ascaridomorpha</taxon>
        <taxon>Ascaridoidea</taxon>
        <taxon>Ascarididae</taxon>
        <taxon>Parascaris</taxon>
    </lineage>
</organism>
<dbReference type="AlphaFoldDB" id="A0A915CAC2"/>
<protein>
    <submittedName>
        <fullName evidence="2">SPIN90/Ldb17 leucine-rich domain-containing protein</fullName>
    </submittedName>
</protein>
<dbReference type="Proteomes" id="UP000887569">
    <property type="component" value="Unplaced"/>
</dbReference>
<accession>A0A915CAC2</accession>
<proteinExistence type="predicted"/>
<evidence type="ECO:0000313" key="2">
    <source>
        <dbReference type="WBParaSite" id="PgR109_g018_t03"/>
    </source>
</evidence>
<reference evidence="2" key="1">
    <citation type="submission" date="2022-11" db="UniProtKB">
        <authorList>
            <consortium name="WormBaseParasite"/>
        </authorList>
    </citation>
    <scope>IDENTIFICATION</scope>
</reference>